<name>A0AAV7MCL8_PLEWA</name>
<sequence>MQARLRVEAGNWVKVKSGRIQGGLTKFRCPFRVKRVGAFFVILENGERLNFRTVALYQKSGMSKENVDEGCSGMVFMGDDEIVRERGGMPLDDCVEQRWVDECENEYGDVGSEYGGDFVLGKRIRKLPSYLKDFVR</sequence>
<organism evidence="1 2">
    <name type="scientific">Pleurodeles waltl</name>
    <name type="common">Iberian ribbed newt</name>
    <dbReference type="NCBI Taxonomy" id="8319"/>
    <lineage>
        <taxon>Eukaryota</taxon>
        <taxon>Metazoa</taxon>
        <taxon>Chordata</taxon>
        <taxon>Craniata</taxon>
        <taxon>Vertebrata</taxon>
        <taxon>Euteleostomi</taxon>
        <taxon>Amphibia</taxon>
        <taxon>Batrachia</taxon>
        <taxon>Caudata</taxon>
        <taxon>Salamandroidea</taxon>
        <taxon>Salamandridae</taxon>
        <taxon>Pleurodelinae</taxon>
        <taxon>Pleurodeles</taxon>
    </lineage>
</organism>
<reference evidence="1" key="1">
    <citation type="journal article" date="2022" name="bioRxiv">
        <title>Sequencing and chromosome-scale assembly of the giantPleurodeles waltlgenome.</title>
        <authorList>
            <person name="Brown T."/>
            <person name="Elewa A."/>
            <person name="Iarovenko S."/>
            <person name="Subramanian E."/>
            <person name="Araus A.J."/>
            <person name="Petzold A."/>
            <person name="Susuki M."/>
            <person name="Suzuki K.-i.T."/>
            <person name="Hayashi T."/>
            <person name="Toyoda A."/>
            <person name="Oliveira C."/>
            <person name="Osipova E."/>
            <person name="Leigh N.D."/>
            <person name="Simon A."/>
            <person name="Yun M.H."/>
        </authorList>
    </citation>
    <scope>NUCLEOTIDE SEQUENCE</scope>
    <source>
        <strain evidence="1">20211129_DDA</strain>
        <tissue evidence="1">Liver</tissue>
    </source>
</reference>
<accession>A0AAV7MCL8</accession>
<protein>
    <submittedName>
        <fullName evidence="1">Uncharacterized protein</fullName>
    </submittedName>
</protein>
<gene>
    <name evidence="1" type="ORF">NDU88_006349</name>
</gene>
<evidence type="ECO:0000313" key="1">
    <source>
        <dbReference type="EMBL" id="KAJ1101277.1"/>
    </source>
</evidence>
<comment type="caution">
    <text evidence="1">The sequence shown here is derived from an EMBL/GenBank/DDBJ whole genome shotgun (WGS) entry which is preliminary data.</text>
</comment>
<keyword evidence="2" id="KW-1185">Reference proteome</keyword>
<dbReference type="EMBL" id="JANPWB010000014">
    <property type="protein sequence ID" value="KAJ1101277.1"/>
    <property type="molecule type" value="Genomic_DNA"/>
</dbReference>
<dbReference type="AlphaFoldDB" id="A0AAV7MCL8"/>
<evidence type="ECO:0000313" key="2">
    <source>
        <dbReference type="Proteomes" id="UP001066276"/>
    </source>
</evidence>
<proteinExistence type="predicted"/>
<dbReference type="Proteomes" id="UP001066276">
    <property type="component" value="Chromosome 10"/>
</dbReference>